<organism evidence="8 9">
    <name type="scientific">Candidatus Gallacutalibacter pullicola</name>
    <dbReference type="NCBI Taxonomy" id="2840830"/>
    <lineage>
        <taxon>Bacteria</taxon>
        <taxon>Bacillati</taxon>
        <taxon>Bacillota</taxon>
        <taxon>Clostridia</taxon>
        <taxon>Eubacteriales</taxon>
        <taxon>Candidatus Gallacutalibacter</taxon>
    </lineage>
</organism>
<dbReference type="PANTHER" id="PTHR33202">
    <property type="entry name" value="ZINC UPTAKE REGULATION PROTEIN"/>
    <property type="match status" value="1"/>
</dbReference>
<protein>
    <submittedName>
        <fullName evidence="8">Transcriptional repressor</fullName>
    </submittedName>
</protein>
<dbReference type="GO" id="GO:0008270">
    <property type="term" value="F:zinc ion binding"/>
    <property type="evidence" value="ECO:0007669"/>
    <property type="project" value="TreeGrafter"/>
</dbReference>
<dbReference type="InterPro" id="IPR043135">
    <property type="entry name" value="Fur_C"/>
</dbReference>
<feature type="binding site" evidence="7">
    <location>
        <position position="85"/>
    </location>
    <ligand>
        <name>Zn(2+)</name>
        <dbReference type="ChEBI" id="CHEBI:29105"/>
    </ligand>
</feature>
<dbReference type="EMBL" id="DVHF01000038">
    <property type="protein sequence ID" value="HIR56707.1"/>
    <property type="molecule type" value="Genomic_DNA"/>
</dbReference>
<dbReference type="InterPro" id="IPR036390">
    <property type="entry name" value="WH_DNA-bd_sf"/>
</dbReference>
<comment type="cofactor">
    <cofactor evidence="7">
        <name>Zn(2+)</name>
        <dbReference type="ChEBI" id="CHEBI:29105"/>
    </cofactor>
    <text evidence="7">Binds 1 zinc ion per subunit.</text>
</comment>
<comment type="caution">
    <text evidence="8">The sequence shown here is derived from an EMBL/GenBank/DDBJ whole genome shotgun (WGS) entry which is preliminary data.</text>
</comment>
<reference evidence="8" key="1">
    <citation type="submission" date="2020-10" db="EMBL/GenBank/DDBJ databases">
        <authorList>
            <person name="Gilroy R."/>
        </authorList>
    </citation>
    <scope>NUCLEOTIDE SEQUENCE</scope>
    <source>
        <strain evidence="8">ChiSjej1B19-7085</strain>
    </source>
</reference>
<keyword evidence="7" id="KW-0479">Metal-binding</keyword>
<gene>
    <name evidence="8" type="ORF">IAA54_03480</name>
</gene>
<evidence type="ECO:0000256" key="5">
    <source>
        <dbReference type="ARBA" id="ARBA00023125"/>
    </source>
</evidence>
<sequence length="147" mass="16365">MKRQNFSRKREAILRTICETEIHPAAEWVYQKLKLEYPDLSLGTVYRNIAKFKEEGSIVCVGVVNGQERLDGNVSPHAHFICRSCGAVLDLPKDFLPQESGRRAEEAFGHKVETCALMFYGVCAGCLQKSQTMPGMLRQEGADSGVA</sequence>
<dbReference type="PANTHER" id="PTHR33202:SF7">
    <property type="entry name" value="FERRIC UPTAKE REGULATION PROTEIN"/>
    <property type="match status" value="1"/>
</dbReference>
<accession>A0A9D1J0S7</accession>
<reference evidence="8" key="2">
    <citation type="journal article" date="2021" name="PeerJ">
        <title>Extensive microbial diversity within the chicken gut microbiome revealed by metagenomics and culture.</title>
        <authorList>
            <person name="Gilroy R."/>
            <person name="Ravi A."/>
            <person name="Getino M."/>
            <person name="Pursley I."/>
            <person name="Horton D.L."/>
            <person name="Alikhan N.F."/>
            <person name="Baker D."/>
            <person name="Gharbi K."/>
            <person name="Hall N."/>
            <person name="Watson M."/>
            <person name="Adriaenssens E.M."/>
            <person name="Foster-Nyarko E."/>
            <person name="Jarju S."/>
            <person name="Secka A."/>
            <person name="Antonio M."/>
            <person name="Oren A."/>
            <person name="Chaudhuri R.R."/>
            <person name="La Ragione R."/>
            <person name="Hildebrand F."/>
            <person name="Pallen M.J."/>
        </authorList>
    </citation>
    <scope>NUCLEOTIDE SEQUENCE</scope>
    <source>
        <strain evidence="8">ChiSjej1B19-7085</strain>
    </source>
</reference>
<keyword evidence="2" id="KW-0678">Repressor</keyword>
<evidence type="ECO:0000313" key="8">
    <source>
        <dbReference type="EMBL" id="HIR56707.1"/>
    </source>
</evidence>
<dbReference type="InterPro" id="IPR036388">
    <property type="entry name" value="WH-like_DNA-bd_sf"/>
</dbReference>
<dbReference type="AlphaFoldDB" id="A0A9D1J0S7"/>
<dbReference type="CDD" id="cd07153">
    <property type="entry name" value="Fur_like"/>
    <property type="match status" value="1"/>
</dbReference>
<feature type="binding site" evidence="7">
    <location>
        <position position="82"/>
    </location>
    <ligand>
        <name>Zn(2+)</name>
        <dbReference type="ChEBI" id="CHEBI:29105"/>
    </ligand>
</feature>
<dbReference type="GO" id="GO:0000976">
    <property type="term" value="F:transcription cis-regulatory region binding"/>
    <property type="evidence" value="ECO:0007669"/>
    <property type="project" value="TreeGrafter"/>
</dbReference>
<dbReference type="Gene3D" id="3.30.1490.190">
    <property type="match status" value="1"/>
</dbReference>
<keyword evidence="5" id="KW-0238">DNA-binding</keyword>
<dbReference type="Pfam" id="PF01475">
    <property type="entry name" value="FUR"/>
    <property type="match status" value="1"/>
</dbReference>
<proteinExistence type="inferred from homology"/>
<dbReference type="Proteomes" id="UP000886785">
    <property type="component" value="Unassembled WGS sequence"/>
</dbReference>
<evidence type="ECO:0000256" key="4">
    <source>
        <dbReference type="ARBA" id="ARBA00023015"/>
    </source>
</evidence>
<dbReference type="SUPFAM" id="SSF46785">
    <property type="entry name" value="Winged helix' DNA-binding domain"/>
    <property type="match status" value="1"/>
</dbReference>
<evidence type="ECO:0000256" key="7">
    <source>
        <dbReference type="PIRSR" id="PIRSR602481-1"/>
    </source>
</evidence>
<dbReference type="GO" id="GO:1900376">
    <property type="term" value="P:regulation of secondary metabolite biosynthetic process"/>
    <property type="evidence" value="ECO:0007669"/>
    <property type="project" value="TreeGrafter"/>
</dbReference>
<keyword evidence="4" id="KW-0805">Transcription regulation</keyword>
<name>A0A9D1J0S7_9FIRM</name>
<feature type="binding site" evidence="7">
    <location>
        <position position="123"/>
    </location>
    <ligand>
        <name>Zn(2+)</name>
        <dbReference type="ChEBI" id="CHEBI:29105"/>
    </ligand>
</feature>
<dbReference type="GO" id="GO:0003700">
    <property type="term" value="F:DNA-binding transcription factor activity"/>
    <property type="evidence" value="ECO:0007669"/>
    <property type="project" value="InterPro"/>
</dbReference>
<keyword evidence="6" id="KW-0804">Transcription</keyword>
<evidence type="ECO:0000313" key="9">
    <source>
        <dbReference type="Proteomes" id="UP000886785"/>
    </source>
</evidence>
<dbReference type="GO" id="GO:0045892">
    <property type="term" value="P:negative regulation of DNA-templated transcription"/>
    <property type="evidence" value="ECO:0007669"/>
    <property type="project" value="TreeGrafter"/>
</dbReference>
<dbReference type="Gene3D" id="1.10.10.10">
    <property type="entry name" value="Winged helix-like DNA-binding domain superfamily/Winged helix DNA-binding domain"/>
    <property type="match status" value="1"/>
</dbReference>
<feature type="binding site" evidence="7">
    <location>
        <position position="126"/>
    </location>
    <ligand>
        <name>Zn(2+)</name>
        <dbReference type="ChEBI" id="CHEBI:29105"/>
    </ligand>
</feature>
<keyword evidence="3 7" id="KW-0862">Zinc</keyword>
<evidence type="ECO:0000256" key="6">
    <source>
        <dbReference type="ARBA" id="ARBA00023163"/>
    </source>
</evidence>
<comment type="similarity">
    <text evidence="1">Belongs to the Fur family.</text>
</comment>
<dbReference type="InterPro" id="IPR002481">
    <property type="entry name" value="FUR"/>
</dbReference>
<evidence type="ECO:0000256" key="2">
    <source>
        <dbReference type="ARBA" id="ARBA00022491"/>
    </source>
</evidence>
<evidence type="ECO:0000256" key="1">
    <source>
        <dbReference type="ARBA" id="ARBA00007957"/>
    </source>
</evidence>
<evidence type="ECO:0000256" key="3">
    <source>
        <dbReference type="ARBA" id="ARBA00022833"/>
    </source>
</evidence>